<evidence type="ECO:0000313" key="1">
    <source>
        <dbReference type="EMBL" id="GAH72722.1"/>
    </source>
</evidence>
<sequence>MGIRLRQPYLRRDHAIAIAGTHIEEINIKDPIMDFYVKLAATNGATSNIGQPMVDVLHSIEIVDGSDVLWALDSEEILANQLYHYKESTSFGMDERGGEEQACIWKVPLGIGRMHPEVAFDPTRFANPQMVITWDLEPVRAIGADAYVDPKDIT</sequence>
<gene>
    <name evidence="1" type="ORF">S03H2_45657</name>
</gene>
<organism evidence="1">
    <name type="scientific">marine sediment metagenome</name>
    <dbReference type="NCBI Taxonomy" id="412755"/>
    <lineage>
        <taxon>unclassified sequences</taxon>
        <taxon>metagenomes</taxon>
        <taxon>ecological metagenomes</taxon>
    </lineage>
</organism>
<proteinExistence type="predicted"/>
<accession>X1HTB1</accession>
<reference evidence="1" key="1">
    <citation type="journal article" date="2014" name="Front. Microbiol.">
        <title>High frequency of phylogenetically diverse reductive dehalogenase-homologous genes in deep subseafloor sedimentary metagenomes.</title>
        <authorList>
            <person name="Kawai M."/>
            <person name="Futagami T."/>
            <person name="Toyoda A."/>
            <person name="Takaki Y."/>
            <person name="Nishi S."/>
            <person name="Hori S."/>
            <person name="Arai W."/>
            <person name="Tsubouchi T."/>
            <person name="Morono Y."/>
            <person name="Uchiyama I."/>
            <person name="Ito T."/>
            <person name="Fujiyama A."/>
            <person name="Inagaki F."/>
            <person name="Takami H."/>
        </authorList>
    </citation>
    <scope>NUCLEOTIDE SEQUENCE</scope>
    <source>
        <strain evidence="1">Expedition CK06-06</strain>
    </source>
</reference>
<dbReference type="AlphaFoldDB" id="X1HTB1"/>
<feature type="non-terminal residue" evidence="1">
    <location>
        <position position="154"/>
    </location>
</feature>
<protein>
    <submittedName>
        <fullName evidence="1">Uncharacterized protein</fullName>
    </submittedName>
</protein>
<dbReference type="EMBL" id="BARU01028619">
    <property type="protein sequence ID" value="GAH72722.1"/>
    <property type="molecule type" value="Genomic_DNA"/>
</dbReference>
<comment type="caution">
    <text evidence="1">The sequence shown here is derived from an EMBL/GenBank/DDBJ whole genome shotgun (WGS) entry which is preliminary data.</text>
</comment>
<name>X1HTB1_9ZZZZ</name>